<keyword evidence="4" id="KW-0325">Glycoprotein</keyword>
<evidence type="ECO:0000256" key="8">
    <source>
        <dbReference type="SAM" id="SignalP"/>
    </source>
</evidence>
<evidence type="ECO:0000256" key="1">
    <source>
        <dbReference type="ARBA" id="ARBA00004479"/>
    </source>
</evidence>
<dbReference type="EMBL" id="HG806032">
    <property type="protein sequence ID" value="CDW56370.1"/>
    <property type="molecule type" value="Genomic_DNA"/>
</dbReference>
<dbReference type="InterPro" id="IPR013162">
    <property type="entry name" value="CD80_C2-set"/>
</dbReference>
<proteinExistence type="predicted"/>
<accession>A0A077ZCN1</accession>
<dbReference type="Gene3D" id="2.60.40.10">
    <property type="entry name" value="Immunoglobulins"/>
    <property type="match status" value="5"/>
</dbReference>
<feature type="domain" description="Ig-like" evidence="9">
    <location>
        <begin position="334"/>
        <end position="411"/>
    </location>
</feature>
<dbReference type="Pfam" id="PF08205">
    <property type="entry name" value="C2-set_2"/>
    <property type="match status" value="1"/>
</dbReference>
<keyword evidence="7" id="KW-1133">Transmembrane helix</keyword>
<feature type="domain" description="Ig-like" evidence="9">
    <location>
        <begin position="246"/>
        <end position="329"/>
    </location>
</feature>
<dbReference type="PROSITE" id="PS50835">
    <property type="entry name" value="IG_LIKE"/>
    <property type="match status" value="5"/>
</dbReference>
<evidence type="ECO:0000256" key="3">
    <source>
        <dbReference type="ARBA" id="ARBA00023157"/>
    </source>
</evidence>
<dbReference type="InterPro" id="IPR003599">
    <property type="entry name" value="Ig_sub"/>
</dbReference>
<evidence type="ECO:0000259" key="9">
    <source>
        <dbReference type="PROSITE" id="PS50835"/>
    </source>
</evidence>
<evidence type="ECO:0000256" key="6">
    <source>
        <dbReference type="SAM" id="MobiDB-lite"/>
    </source>
</evidence>
<feature type="transmembrane region" description="Helical" evidence="7">
    <location>
        <begin position="525"/>
        <end position="547"/>
    </location>
</feature>
<feature type="chain" id="PRO_5001728809" evidence="8">
    <location>
        <begin position="29"/>
        <end position="765"/>
    </location>
</feature>
<feature type="domain" description="Ig-like" evidence="9">
    <location>
        <begin position="138"/>
        <end position="241"/>
    </location>
</feature>
<feature type="region of interest" description="Disordered" evidence="6">
    <location>
        <begin position="742"/>
        <end position="765"/>
    </location>
</feature>
<gene>
    <name evidence="10" type="ORF">TTRE_0000464701</name>
</gene>
<name>A0A077ZCN1_TRITR</name>
<dbReference type="GO" id="GO:0005886">
    <property type="term" value="C:plasma membrane"/>
    <property type="evidence" value="ECO:0007669"/>
    <property type="project" value="TreeGrafter"/>
</dbReference>
<evidence type="ECO:0000256" key="5">
    <source>
        <dbReference type="ARBA" id="ARBA00023319"/>
    </source>
</evidence>
<evidence type="ECO:0000313" key="10">
    <source>
        <dbReference type="EMBL" id="CDW56370.1"/>
    </source>
</evidence>
<evidence type="ECO:0000313" key="11">
    <source>
        <dbReference type="Proteomes" id="UP000030665"/>
    </source>
</evidence>
<dbReference type="SUPFAM" id="SSF48726">
    <property type="entry name" value="Immunoglobulin"/>
    <property type="match status" value="5"/>
</dbReference>
<dbReference type="Proteomes" id="UP000030665">
    <property type="component" value="Unassembled WGS sequence"/>
</dbReference>
<dbReference type="GO" id="GO:0005911">
    <property type="term" value="C:cell-cell junction"/>
    <property type="evidence" value="ECO:0007669"/>
    <property type="project" value="TreeGrafter"/>
</dbReference>
<dbReference type="InterPro" id="IPR036179">
    <property type="entry name" value="Ig-like_dom_sf"/>
</dbReference>
<keyword evidence="11" id="KW-1185">Reference proteome</keyword>
<dbReference type="SMART" id="SM00409">
    <property type="entry name" value="IG"/>
    <property type="match status" value="5"/>
</dbReference>
<dbReference type="InterPro" id="IPR003598">
    <property type="entry name" value="Ig_sub2"/>
</dbReference>
<dbReference type="InterPro" id="IPR051275">
    <property type="entry name" value="Cell_adhesion_signaling"/>
</dbReference>
<dbReference type="GO" id="GO:0050839">
    <property type="term" value="F:cell adhesion molecule binding"/>
    <property type="evidence" value="ECO:0007669"/>
    <property type="project" value="TreeGrafter"/>
</dbReference>
<dbReference type="InterPro" id="IPR013783">
    <property type="entry name" value="Ig-like_fold"/>
</dbReference>
<dbReference type="PANTHER" id="PTHR11640">
    <property type="entry name" value="NEPHRIN"/>
    <property type="match status" value="1"/>
</dbReference>
<organism evidence="10 11">
    <name type="scientific">Trichuris trichiura</name>
    <name type="common">Whipworm</name>
    <name type="synonym">Trichocephalus trichiurus</name>
    <dbReference type="NCBI Taxonomy" id="36087"/>
    <lineage>
        <taxon>Eukaryota</taxon>
        <taxon>Metazoa</taxon>
        <taxon>Ecdysozoa</taxon>
        <taxon>Nematoda</taxon>
        <taxon>Enoplea</taxon>
        <taxon>Dorylaimia</taxon>
        <taxon>Trichinellida</taxon>
        <taxon>Trichuridae</taxon>
        <taxon>Trichuris</taxon>
    </lineage>
</organism>
<dbReference type="Pfam" id="PF13927">
    <property type="entry name" value="Ig_3"/>
    <property type="match status" value="3"/>
</dbReference>
<dbReference type="AlphaFoldDB" id="A0A077ZCN1"/>
<protein>
    <submittedName>
        <fullName evidence="10">Irregular chiasm C-roughest protein</fullName>
    </submittedName>
</protein>
<reference evidence="10" key="1">
    <citation type="submission" date="2014-01" db="EMBL/GenBank/DDBJ databases">
        <authorList>
            <person name="Aslett M."/>
        </authorList>
    </citation>
    <scope>NUCLEOTIDE SEQUENCE</scope>
</reference>
<dbReference type="SMART" id="SM00408">
    <property type="entry name" value="IGc2"/>
    <property type="match status" value="4"/>
</dbReference>
<evidence type="ECO:0000256" key="4">
    <source>
        <dbReference type="ARBA" id="ARBA00023180"/>
    </source>
</evidence>
<reference evidence="10" key="2">
    <citation type="submission" date="2014-03" db="EMBL/GenBank/DDBJ databases">
        <title>The whipworm genome and dual-species transcriptomics of an intimate host-pathogen interaction.</title>
        <authorList>
            <person name="Foth B.J."/>
            <person name="Tsai I.J."/>
            <person name="Reid A.J."/>
            <person name="Bancroft A.J."/>
            <person name="Nichol S."/>
            <person name="Tracey A."/>
            <person name="Holroyd N."/>
            <person name="Cotton J.A."/>
            <person name="Stanley E.J."/>
            <person name="Zarowiecki M."/>
            <person name="Liu J.Z."/>
            <person name="Huckvale T."/>
            <person name="Cooper P.J."/>
            <person name="Grencis R.K."/>
            <person name="Berriman M."/>
        </authorList>
    </citation>
    <scope>NUCLEOTIDE SEQUENCE [LARGE SCALE GENOMIC DNA]</scope>
</reference>
<dbReference type="InterPro" id="IPR007110">
    <property type="entry name" value="Ig-like_dom"/>
</dbReference>
<dbReference type="GO" id="GO:0098609">
    <property type="term" value="P:cell-cell adhesion"/>
    <property type="evidence" value="ECO:0007669"/>
    <property type="project" value="TreeGrafter"/>
</dbReference>
<keyword evidence="3" id="KW-1015">Disulfide bond</keyword>
<dbReference type="OrthoDB" id="6413693at2759"/>
<evidence type="ECO:0000256" key="2">
    <source>
        <dbReference type="ARBA" id="ARBA00023136"/>
    </source>
</evidence>
<comment type="subcellular location">
    <subcellularLocation>
        <location evidence="1">Membrane</location>
        <topology evidence="1">Single-pass type I membrane protein</topology>
    </subcellularLocation>
</comment>
<keyword evidence="2 7" id="KW-0472">Membrane</keyword>
<keyword evidence="8" id="KW-0732">Signal</keyword>
<feature type="domain" description="Ig-like" evidence="9">
    <location>
        <begin position="33"/>
        <end position="128"/>
    </location>
</feature>
<sequence length="765" mass="83263">MSRAILGVVMVFRLSCVLLTLLVRIVAGDSQQQRIVEEPSDTRVVIGHTALLRCRVDNQVGVVTWSKNGFLLGAERSLPTYPRYAMIGSSSRGEYNLEIKNTSLSDDANYQCQVSGVSSLSLVSKSVHLTVLVPPSEPRLENFGSVITAVENEETVVVCSSDGGKPAPSIQWFVASQDNGLDIIRTLQQAEDAVSSSSGQLFKVQSHLTYIPKKNEDGHFLVCQVSHEALMNPMLTAAALTVHYTPKVTVTLNSSTPLNEGGAAIFLCHADAKPDQNLRYQWRLNHNVLHGAVEPSLSITELQYMHHRSVLKCEVSNAIGSGSGSYSISLHYSPRLSQKESTVQTVDEGQTATLHCNVDANPPPSVRWFKAGSPQIIARGLNFTIMNVRHDHQGAYVCEAQVAGFSPQKLTTMLFINGPPRVSINPVKEAIEGNTVEIVCAVSGYPLPETISWYKGDELIDFENGLNRYEKSKILNKGDGVFNVLKIINVHGSDFDIFNCTAFNEYGSGWAASSLIASDPIPLHVMVPGVIAGCVAILALAAALCLVNRKYLCRSKLPKHSSDEQSDVTVKVEALDVFGRPYHFYPDCNFDSALDQSDVVFNKDYISVPQDNPDMDALPPPFPAYYQETTSTFSNGHLPNASNTGSNMTIPPSNGHFTHLAYLSDRSSSSPQNSVDNTNGSFNGAPIPLPNGCVPSVSMPYPLERCATAYRPYGLYGYEPGTYPNSILSAPLETVVEVPTPDTVDEQRRSTSSLLRCSSQNSTHV</sequence>
<keyword evidence="5" id="KW-0393">Immunoglobulin domain</keyword>
<dbReference type="STRING" id="36087.A0A077ZCN1"/>
<keyword evidence="7" id="KW-0812">Transmembrane</keyword>
<dbReference type="PANTHER" id="PTHR11640:SF31">
    <property type="entry name" value="IRREGULAR CHIASM C-ROUGHEST PROTEIN-RELATED"/>
    <property type="match status" value="1"/>
</dbReference>
<feature type="domain" description="Ig-like" evidence="9">
    <location>
        <begin position="420"/>
        <end position="518"/>
    </location>
</feature>
<feature type="compositionally biased region" description="Low complexity" evidence="6">
    <location>
        <begin position="750"/>
        <end position="765"/>
    </location>
</feature>
<evidence type="ECO:0000256" key="7">
    <source>
        <dbReference type="SAM" id="Phobius"/>
    </source>
</evidence>
<feature type="signal peptide" evidence="8">
    <location>
        <begin position="1"/>
        <end position="28"/>
    </location>
</feature>